<evidence type="ECO:0000259" key="2">
    <source>
        <dbReference type="Pfam" id="PF07510"/>
    </source>
</evidence>
<gene>
    <name evidence="3" type="ORF">AB7P39_07255</name>
</gene>
<evidence type="ECO:0000313" key="4">
    <source>
        <dbReference type="Proteomes" id="UP001589643"/>
    </source>
</evidence>
<dbReference type="InterPro" id="IPR011089">
    <property type="entry name" value="GmrSD_C"/>
</dbReference>
<dbReference type="EMBL" id="JBHLHV010000001">
    <property type="protein sequence ID" value="MFB8892643.1"/>
    <property type="molecule type" value="Genomic_DNA"/>
</dbReference>
<organism evidence="3 4">
    <name type="scientific">Microbacterium plantarum</name>
    <dbReference type="NCBI Taxonomy" id="1816425"/>
    <lineage>
        <taxon>Bacteria</taxon>
        <taxon>Bacillati</taxon>
        <taxon>Actinomycetota</taxon>
        <taxon>Actinomycetes</taxon>
        <taxon>Micrococcales</taxon>
        <taxon>Microbacteriaceae</taxon>
        <taxon>Microbacterium</taxon>
    </lineage>
</organism>
<sequence>MEVRMPEIDFQPDKRTIEDLFVGADYYVIPRFQRPYSWDAANLDDFWRDVVYDNSVGYFIGPMVAWRDAASPVRRLVDGQQRVTTIAIMFAVLRDQFEALGEANLAAGVHRYLEKADRNNEQRFTLQTEVDSRFLSQAIFKSPPESDVKPRSEEEEALSKALDAIRKRVGEEVGKRQDPLDWLRNLRDRLLGLRVIWIEHSNEDDAYVIFETLNSRGKDLEVVDLVKNLLLNRLRGTGNSAADAARTTWDRMRNELEASDSRKRIDPNRFILHWWLSQEDYVAERKLFPAVKKKIKSKTIARNQLASLSRDAPLYRAVIEPTSRAWPMEEQDARLSLEALSIFGIVQPAPLLLSLLRARDSSPKLKGAQLKKTLQVVERFHFQHTVVSQLRSSGGVSEMYAKAARELSAAGGDQDERARVLTEIRNKLIERRPDREQFILSFMERFYFTNDQTRDVKLVRYVLERFLRHAHPTTSVELLTIEHILPQKNLRAGVPFEVVGNLGNLLLVNDSLNTRLDDKDFESKKRILQSDGANYDIGGVLDAVEWTEDSIVARSRVLAERAYDEVWKLPL</sequence>
<dbReference type="PANTHER" id="PTHR35149">
    <property type="entry name" value="SLL5132 PROTEIN"/>
    <property type="match status" value="1"/>
</dbReference>
<comment type="caution">
    <text evidence="3">The sequence shown here is derived from an EMBL/GenBank/DDBJ whole genome shotgun (WGS) entry which is preliminary data.</text>
</comment>
<name>A0ABV5ERP5_9MICO</name>
<evidence type="ECO:0000313" key="3">
    <source>
        <dbReference type="EMBL" id="MFB8892643.1"/>
    </source>
</evidence>
<feature type="domain" description="GmrSD restriction endonucleases N-terminal" evidence="1">
    <location>
        <begin position="17"/>
        <end position="231"/>
    </location>
</feature>
<evidence type="ECO:0000259" key="1">
    <source>
        <dbReference type="Pfam" id="PF03235"/>
    </source>
</evidence>
<dbReference type="RefSeq" id="WP_378718017.1">
    <property type="nucleotide sequence ID" value="NZ_JBHLHV010000001.1"/>
</dbReference>
<protein>
    <submittedName>
        <fullName evidence="3">DUF262 domain-containing protein</fullName>
    </submittedName>
</protein>
<keyword evidence="4" id="KW-1185">Reference proteome</keyword>
<dbReference type="InterPro" id="IPR004919">
    <property type="entry name" value="GmrSD_N"/>
</dbReference>
<dbReference type="Pfam" id="PF03235">
    <property type="entry name" value="GmrSD_N"/>
    <property type="match status" value="1"/>
</dbReference>
<accession>A0ABV5ERP5</accession>
<dbReference type="Pfam" id="PF07510">
    <property type="entry name" value="GmrSD_C"/>
    <property type="match status" value="1"/>
</dbReference>
<dbReference type="PANTHER" id="PTHR35149:SF2">
    <property type="entry name" value="DUF262 DOMAIN-CONTAINING PROTEIN"/>
    <property type="match status" value="1"/>
</dbReference>
<reference evidence="3 4" key="1">
    <citation type="submission" date="2024-08" db="EMBL/GenBank/DDBJ databases">
        <title>Heavy metals resistant antinobacteria isolated from wastewater.</title>
        <authorList>
            <person name="Roman Ponce B."/>
            <person name="Blanco Mercado M.A."/>
            <person name="Avila Aldana I.N."/>
            <person name="Morales Arrieta S."/>
        </authorList>
    </citation>
    <scope>NUCLEOTIDE SEQUENCE [LARGE SCALE GENOMIC DNA]</scope>
    <source>
        <strain evidence="4">sma-1</strain>
    </source>
</reference>
<feature type="domain" description="GmrSD restriction endonucleases C-terminal" evidence="2">
    <location>
        <begin position="442"/>
        <end position="560"/>
    </location>
</feature>
<proteinExistence type="predicted"/>
<dbReference type="Proteomes" id="UP001589643">
    <property type="component" value="Unassembled WGS sequence"/>
</dbReference>